<dbReference type="PANTHER" id="PTHR18964:SF149">
    <property type="entry name" value="BIFUNCTIONAL UDP-N-ACETYLGLUCOSAMINE 2-EPIMERASE_N-ACETYLMANNOSAMINE KINASE"/>
    <property type="match status" value="1"/>
</dbReference>
<dbReference type="OrthoDB" id="9810372at2"/>
<reference evidence="2 3" key="1">
    <citation type="submission" date="2015-11" db="EMBL/GenBank/DDBJ databases">
        <title>Description and complete genome sequence of a novel strain predominating in hypersaline microbial mats and representing a new family of the Bacteriodetes phylum.</title>
        <authorList>
            <person name="Spring S."/>
            <person name="Bunk B."/>
            <person name="Sproer C."/>
            <person name="Klenk H.-P."/>
        </authorList>
    </citation>
    <scope>NUCLEOTIDE SEQUENCE [LARGE SCALE GENOMIC DNA]</scope>
    <source>
        <strain evidence="2 3">L21-Spi-D4</strain>
    </source>
</reference>
<organism evidence="2 3">
    <name type="scientific">Salinivirga cyanobacteriivorans</name>
    <dbReference type="NCBI Taxonomy" id="1307839"/>
    <lineage>
        <taxon>Bacteria</taxon>
        <taxon>Pseudomonadati</taxon>
        <taxon>Bacteroidota</taxon>
        <taxon>Bacteroidia</taxon>
        <taxon>Bacteroidales</taxon>
        <taxon>Salinivirgaceae</taxon>
        <taxon>Salinivirga</taxon>
    </lineage>
</organism>
<dbReference type="EC" id="2.7.1.2" evidence="2"/>
<dbReference type="InterPro" id="IPR043129">
    <property type="entry name" value="ATPase_NBD"/>
</dbReference>
<dbReference type="KEGG" id="blq:L21SP5_01001"/>
<proteinExistence type="inferred from homology"/>
<dbReference type="AlphaFoldDB" id="A0A0S2HXZ6"/>
<protein>
    <submittedName>
        <fullName evidence="2">Glucokinase</fullName>
        <ecNumber evidence="2">2.7.1.2</ecNumber>
    </submittedName>
</protein>
<gene>
    <name evidence="2" type="primary">glkA</name>
    <name evidence="2" type="ORF">L21SP5_01001</name>
</gene>
<evidence type="ECO:0000313" key="3">
    <source>
        <dbReference type="Proteomes" id="UP000064893"/>
    </source>
</evidence>
<dbReference type="Proteomes" id="UP000064893">
    <property type="component" value="Chromosome"/>
</dbReference>
<accession>A0A0S2HXZ6</accession>
<dbReference type="PANTHER" id="PTHR18964">
    <property type="entry name" value="ROK (REPRESSOR, ORF, KINASE) FAMILY"/>
    <property type="match status" value="1"/>
</dbReference>
<dbReference type="GO" id="GO:0004340">
    <property type="term" value="F:glucokinase activity"/>
    <property type="evidence" value="ECO:0007669"/>
    <property type="project" value="UniProtKB-EC"/>
</dbReference>
<sequence>MKDIVAGIDIGGTNSEVGLVDNEGNVLDRASMKTRAHGKDFSAYLEDLSRLINDLVKTNAVSLVGIGIGAPNGNINNGSIEHAPNLDWKGIVPFCEKLQVHFPEIPIRLTNDANAAALGEKLFGNGKMIDNFLTITLGTGVGSGFIVNGQLMYGHDGMAGEAGHTVVDPNGRVCGCGRRGCLETYVSASGIVRTAAEQLSIHHFQSKLADIPFSELESKTIADLAAKGDVVAQKVFEITGRTLGMKLADFVAITSPKAIFIAGGVVNAGELLLKPVREHMEANLLSIYKGKVRIEKSGLPGIDSAILGAAALIWSQNK</sequence>
<dbReference type="EMBL" id="CP013118">
    <property type="protein sequence ID" value="ALO14668.1"/>
    <property type="molecule type" value="Genomic_DNA"/>
</dbReference>
<evidence type="ECO:0000256" key="1">
    <source>
        <dbReference type="ARBA" id="ARBA00006479"/>
    </source>
</evidence>
<dbReference type="STRING" id="1307839.L21SP5_01001"/>
<evidence type="ECO:0000313" key="2">
    <source>
        <dbReference type="EMBL" id="ALO14668.1"/>
    </source>
</evidence>
<dbReference type="PATRIC" id="fig|1307839.3.peg.1085"/>
<dbReference type="RefSeq" id="WP_057952190.1">
    <property type="nucleotide sequence ID" value="NZ_CP013118.1"/>
</dbReference>
<dbReference type="Gene3D" id="3.30.420.40">
    <property type="match status" value="2"/>
</dbReference>
<keyword evidence="2" id="KW-0808">Transferase</keyword>
<comment type="similarity">
    <text evidence="1">Belongs to the ROK (NagC/XylR) family.</text>
</comment>
<keyword evidence="3" id="KW-1185">Reference proteome</keyword>
<keyword evidence="2" id="KW-0418">Kinase</keyword>
<dbReference type="InterPro" id="IPR000600">
    <property type="entry name" value="ROK"/>
</dbReference>
<dbReference type="Pfam" id="PF00480">
    <property type="entry name" value="ROK"/>
    <property type="match status" value="1"/>
</dbReference>
<dbReference type="SUPFAM" id="SSF53067">
    <property type="entry name" value="Actin-like ATPase domain"/>
    <property type="match status" value="1"/>
</dbReference>
<dbReference type="PROSITE" id="PS01125">
    <property type="entry name" value="ROK"/>
    <property type="match status" value="1"/>
</dbReference>
<name>A0A0S2HXZ6_9BACT</name>
<dbReference type="InterPro" id="IPR049874">
    <property type="entry name" value="ROK_cs"/>
</dbReference>